<dbReference type="Proteomes" id="UP000320235">
    <property type="component" value="Unassembled WGS sequence"/>
</dbReference>
<evidence type="ECO:0000313" key="3">
    <source>
        <dbReference type="Proteomes" id="UP000320235"/>
    </source>
</evidence>
<feature type="compositionally biased region" description="Low complexity" evidence="1">
    <location>
        <begin position="191"/>
        <end position="202"/>
    </location>
</feature>
<sequence length="403" mass="42377">MSPTIVKAADAAQFLSLIPRMMGFQPVRSLVVIPFRATRSLGAMRFDLPSDEESVERIASTVIGMVCRLPEADAIAGIAYTDERFAGEGMPHRALLDALASSADACGIAVSDLLCVAADAWGSALDPASPPGGRTLDDLERDDPRFGDVPAPEGDQASGAGLPDCPAEQCDQVARALDDLRRALAVLGGSDAGTAADTAPAPLSAPGEDLGPVPAPVTGEDEDPASGVERIDPRALAAASRLDDLPALFEDALRHEPEALDAYELAALGWCLARPSLRDIALVQWSGNLSQGDEALTAQLRWEAGDEYPPHLAMRMWGEGDAPSPARLSGALQVTRRVAASVPREAQPGALAMCAWLAWALGRSTHAVEYANAACDIDPDHGLSQIVLSFVSAAHLPDWVFRR</sequence>
<organism evidence="2 3">
    <name type="scientific">Microbacterium kyungheense</name>
    <dbReference type="NCBI Taxonomy" id="1263636"/>
    <lineage>
        <taxon>Bacteria</taxon>
        <taxon>Bacillati</taxon>
        <taxon>Actinomycetota</taxon>
        <taxon>Actinomycetes</taxon>
        <taxon>Micrococcales</taxon>
        <taxon>Microbacteriaceae</taxon>
        <taxon>Microbacterium</taxon>
    </lineage>
</organism>
<keyword evidence="3" id="KW-1185">Reference proteome</keyword>
<dbReference type="RefSeq" id="WP_141892276.1">
    <property type="nucleotide sequence ID" value="NZ_BAABLH010000016.1"/>
</dbReference>
<protein>
    <submittedName>
        <fullName evidence="2">Uncharacterized protein DUF4192</fullName>
    </submittedName>
</protein>
<accession>A0A543FIN7</accession>
<reference evidence="2 3" key="1">
    <citation type="submission" date="2019-06" db="EMBL/GenBank/DDBJ databases">
        <title>Sequencing the genomes of 1000 actinobacteria strains.</title>
        <authorList>
            <person name="Klenk H.-P."/>
        </authorList>
    </citation>
    <scope>NUCLEOTIDE SEQUENCE [LARGE SCALE GENOMIC DNA]</scope>
    <source>
        <strain evidence="2 3">DSM 105492</strain>
    </source>
</reference>
<dbReference type="EMBL" id="VFPE01000001">
    <property type="protein sequence ID" value="TQM33728.1"/>
    <property type="molecule type" value="Genomic_DNA"/>
</dbReference>
<feature type="compositionally biased region" description="Basic and acidic residues" evidence="1">
    <location>
        <begin position="135"/>
        <end position="146"/>
    </location>
</feature>
<dbReference type="AlphaFoldDB" id="A0A543FIN7"/>
<evidence type="ECO:0000313" key="2">
    <source>
        <dbReference type="EMBL" id="TQM33728.1"/>
    </source>
</evidence>
<dbReference type="InterPro" id="IPR025447">
    <property type="entry name" value="DUF4192"/>
</dbReference>
<comment type="caution">
    <text evidence="2">The sequence shown here is derived from an EMBL/GenBank/DDBJ whole genome shotgun (WGS) entry which is preliminary data.</text>
</comment>
<name>A0A543FIN7_9MICO</name>
<feature type="region of interest" description="Disordered" evidence="1">
    <location>
        <begin position="126"/>
        <end position="166"/>
    </location>
</feature>
<proteinExistence type="predicted"/>
<evidence type="ECO:0000256" key="1">
    <source>
        <dbReference type="SAM" id="MobiDB-lite"/>
    </source>
</evidence>
<dbReference type="OrthoDB" id="4954868at2"/>
<feature type="region of interest" description="Disordered" evidence="1">
    <location>
        <begin position="191"/>
        <end position="228"/>
    </location>
</feature>
<dbReference type="Pfam" id="PF13830">
    <property type="entry name" value="DUF4192"/>
    <property type="match status" value="1"/>
</dbReference>
<gene>
    <name evidence="2" type="ORF">FB391_0010</name>
</gene>